<name>A0AAD2FPC0_9STRA</name>
<evidence type="ECO:0000313" key="3">
    <source>
        <dbReference type="Proteomes" id="UP001295423"/>
    </source>
</evidence>
<organism evidence="2 3">
    <name type="scientific">Cylindrotheca closterium</name>
    <dbReference type="NCBI Taxonomy" id="2856"/>
    <lineage>
        <taxon>Eukaryota</taxon>
        <taxon>Sar</taxon>
        <taxon>Stramenopiles</taxon>
        <taxon>Ochrophyta</taxon>
        <taxon>Bacillariophyta</taxon>
        <taxon>Bacillariophyceae</taxon>
        <taxon>Bacillariophycidae</taxon>
        <taxon>Bacillariales</taxon>
        <taxon>Bacillariaceae</taxon>
        <taxon>Cylindrotheca</taxon>
    </lineage>
</organism>
<feature type="compositionally biased region" description="Basic residues" evidence="1">
    <location>
        <begin position="65"/>
        <end position="77"/>
    </location>
</feature>
<feature type="region of interest" description="Disordered" evidence="1">
    <location>
        <begin position="148"/>
        <end position="227"/>
    </location>
</feature>
<protein>
    <recommendedName>
        <fullName evidence="4">Myb-like domain-containing protein</fullName>
    </recommendedName>
</protein>
<proteinExistence type="predicted"/>
<feature type="region of interest" description="Disordered" evidence="1">
    <location>
        <begin position="342"/>
        <end position="377"/>
    </location>
</feature>
<feature type="compositionally biased region" description="Polar residues" evidence="1">
    <location>
        <begin position="204"/>
        <end position="227"/>
    </location>
</feature>
<sequence length="411" mass="43661">MPSKTAPKTPSSATAVAAAKNSTISGASVSSSTASLSALTKEAASAKTPPLIKRPNPTPTPSSAAKKRPYRRTKRPKNYCDKSTITTTTQAVHTPVNVYDAVLGECEDLLKASTEAQSLGRLKMASAYQLLLHTRLIGLGKRFDRAQTLAPTPNSKRRGNVDNAVEDNDIDTEESRFPTSRLNYDDQLSEKPSAEAKGKGGDSAPNSSETPRNSAISADSSTTSNSIPRALQQLTSILPSNLEMDTTMMEHLARAAVELHHQRTGRKKSADGLLASPMTGGFPATPQPESTTPKGAGSKLAWTVEEQKTVTKALQQKKSAPAIAKLLPSKTEAQVKAFLKNRKAKDSVQDAFQGDETPSKRKGGRGRKPPTTAMNTVPNANLDMKALLQGQGLRKGQASGAKQRAGDVVIL</sequence>
<comment type="caution">
    <text evidence="2">The sequence shown here is derived from an EMBL/GenBank/DDBJ whole genome shotgun (WGS) entry which is preliminary data.</text>
</comment>
<gene>
    <name evidence="2" type="ORF">CYCCA115_LOCUS11561</name>
</gene>
<feature type="region of interest" description="Disordered" evidence="1">
    <location>
        <begin position="391"/>
        <end position="411"/>
    </location>
</feature>
<dbReference type="InterPro" id="IPR001005">
    <property type="entry name" value="SANT/Myb"/>
</dbReference>
<evidence type="ECO:0000313" key="2">
    <source>
        <dbReference type="EMBL" id="CAJ1948327.1"/>
    </source>
</evidence>
<dbReference type="Proteomes" id="UP001295423">
    <property type="component" value="Unassembled WGS sequence"/>
</dbReference>
<feature type="compositionally biased region" description="Polar residues" evidence="1">
    <location>
        <begin position="1"/>
        <end position="14"/>
    </location>
</feature>
<feature type="compositionally biased region" description="Basic and acidic residues" evidence="1">
    <location>
        <begin position="188"/>
        <end position="200"/>
    </location>
</feature>
<feature type="region of interest" description="Disordered" evidence="1">
    <location>
        <begin position="261"/>
        <end position="296"/>
    </location>
</feature>
<feature type="compositionally biased region" description="Low complexity" evidence="1">
    <location>
        <begin position="22"/>
        <end position="48"/>
    </location>
</feature>
<dbReference type="CDD" id="cd00167">
    <property type="entry name" value="SANT"/>
    <property type="match status" value="1"/>
</dbReference>
<reference evidence="2" key="1">
    <citation type="submission" date="2023-08" db="EMBL/GenBank/DDBJ databases">
        <authorList>
            <person name="Audoor S."/>
            <person name="Bilcke G."/>
        </authorList>
    </citation>
    <scope>NUCLEOTIDE SEQUENCE</scope>
</reference>
<dbReference type="EMBL" id="CAKOGP040001747">
    <property type="protein sequence ID" value="CAJ1948327.1"/>
    <property type="molecule type" value="Genomic_DNA"/>
</dbReference>
<keyword evidence="3" id="KW-1185">Reference proteome</keyword>
<evidence type="ECO:0008006" key="4">
    <source>
        <dbReference type="Google" id="ProtNLM"/>
    </source>
</evidence>
<accession>A0AAD2FPC0</accession>
<evidence type="ECO:0000256" key="1">
    <source>
        <dbReference type="SAM" id="MobiDB-lite"/>
    </source>
</evidence>
<dbReference type="AlphaFoldDB" id="A0AAD2FPC0"/>
<feature type="region of interest" description="Disordered" evidence="1">
    <location>
        <begin position="1"/>
        <end position="78"/>
    </location>
</feature>
<dbReference type="Gene3D" id="1.20.58.1880">
    <property type="match status" value="1"/>
</dbReference>